<dbReference type="GO" id="GO:0045892">
    <property type="term" value="P:negative regulation of DNA-templated transcription"/>
    <property type="evidence" value="ECO:0007669"/>
    <property type="project" value="InterPro"/>
</dbReference>
<proteinExistence type="predicted"/>
<dbReference type="Pfam" id="PF07022">
    <property type="entry name" value="Phage_CI_repr"/>
    <property type="match status" value="1"/>
</dbReference>
<name>A0A8S5Q7X0_9VIRU</name>
<evidence type="ECO:0000313" key="2">
    <source>
        <dbReference type="EMBL" id="DAE14596.1"/>
    </source>
</evidence>
<dbReference type="GO" id="GO:0003677">
    <property type="term" value="F:DNA binding"/>
    <property type="evidence" value="ECO:0007669"/>
    <property type="project" value="InterPro"/>
</dbReference>
<sequence length="120" mass="13671">MNKVNMHMNKKLSIGERLDAIKELEGIQSDTELASKLGVSKQRIYNWRVRDTWDVSTILAAFPAIRKSWVESGEGDMSDHGTQLTLKVKALEELIAEKDDIIEKQAKHIKHLTTKLTDKL</sequence>
<dbReference type="EMBL" id="BK015588">
    <property type="protein sequence ID" value="DAE14596.1"/>
    <property type="molecule type" value="Genomic_DNA"/>
</dbReference>
<accession>A0A8S5Q7X0</accession>
<organism evidence="2">
    <name type="scientific">virus sp. ct87y24</name>
    <dbReference type="NCBI Taxonomy" id="2825805"/>
    <lineage>
        <taxon>Viruses</taxon>
    </lineage>
</organism>
<protein>
    <submittedName>
        <fullName evidence="2">SOS-response transcriptional repressor</fullName>
    </submittedName>
</protein>
<dbReference type="InterPro" id="IPR010982">
    <property type="entry name" value="Lambda_DNA-bd_dom_sf"/>
</dbReference>
<dbReference type="Gene3D" id="1.10.260.40">
    <property type="entry name" value="lambda repressor-like DNA-binding domains"/>
    <property type="match status" value="1"/>
</dbReference>
<reference evidence="2" key="1">
    <citation type="journal article" date="2021" name="Proc. Natl. Acad. Sci. U.S.A.">
        <title>A Catalog of Tens of Thousands of Viruses from Human Metagenomes Reveals Hidden Associations with Chronic Diseases.</title>
        <authorList>
            <person name="Tisza M.J."/>
            <person name="Buck C.B."/>
        </authorList>
    </citation>
    <scope>NUCLEOTIDE SEQUENCE</scope>
    <source>
        <strain evidence="2">Ct87y24</strain>
    </source>
</reference>
<dbReference type="InterPro" id="IPR010744">
    <property type="entry name" value="Phage_CI_N"/>
</dbReference>
<evidence type="ECO:0000259" key="1">
    <source>
        <dbReference type="Pfam" id="PF07022"/>
    </source>
</evidence>
<feature type="domain" description="Bacteriophage CI repressor N-terminal" evidence="1">
    <location>
        <begin position="18"/>
        <end position="52"/>
    </location>
</feature>